<dbReference type="GO" id="GO:0005737">
    <property type="term" value="C:cytoplasm"/>
    <property type="evidence" value="ECO:0007669"/>
    <property type="project" value="TreeGrafter"/>
</dbReference>
<dbReference type="AlphaFoldDB" id="A0A3M4VM10"/>
<evidence type="ECO:0000259" key="5">
    <source>
        <dbReference type="PROSITE" id="PS50075"/>
    </source>
</evidence>
<dbReference type="InterPro" id="IPR045851">
    <property type="entry name" value="AMP-bd_C_sf"/>
</dbReference>
<dbReference type="SUPFAM" id="SSF52777">
    <property type="entry name" value="CoA-dependent acyltransferases"/>
    <property type="match status" value="1"/>
</dbReference>
<dbReference type="InterPro" id="IPR009081">
    <property type="entry name" value="PP-bd_ACP"/>
</dbReference>
<keyword evidence="4" id="KW-0597">Phosphoprotein</keyword>
<evidence type="ECO:0000313" key="6">
    <source>
        <dbReference type="EMBL" id="RMR52805.1"/>
    </source>
</evidence>
<dbReference type="InterPro" id="IPR000873">
    <property type="entry name" value="AMP-dep_synth/lig_dom"/>
</dbReference>
<feature type="domain" description="Carrier" evidence="5">
    <location>
        <begin position="237"/>
        <end position="311"/>
    </location>
</feature>
<dbReference type="PANTHER" id="PTHR45527">
    <property type="entry name" value="NONRIBOSOMAL PEPTIDE SYNTHETASE"/>
    <property type="match status" value="1"/>
</dbReference>
<dbReference type="Pfam" id="PF00550">
    <property type="entry name" value="PP-binding"/>
    <property type="match status" value="1"/>
</dbReference>
<comment type="caution">
    <text evidence="6">The sequence shown here is derived from an EMBL/GenBank/DDBJ whole genome shotgun (WGS) entry which is preliminary data.</text>
</comment>
<dbReference type="EMBL" id="RBRY01000139">
    <property type="protein sequence ID" value="RMR52805.1"/>
    <property type="molecule type" value="Genomic_DNA"/>
</dbReference>
<dbReference type="GO" id="GO:0043041">
    <property type="term" value="P:amino acid activation for nonribosomal peptide biosynthetic process"/>
    <property type="evidence" value="ECO:0007669"/>
    <property type="project" value="TreeGrafter"/>
</dbReference>
<keyword evidence="3" id="KW-0596">Phosphopantetheine</keyword>
<dbReference type="InterPro" id="IPR025110">
    <property type="entry name" value="AMP-bd_C"/>
</dbReference>
<accession>A0A3M4VM10</accession>
<dbReference type="Pfam" id="PF13193">
    <property type="entry name" value="AMP-binding_C"/>
    <property type="match status" value="1"/>
</dbReference>
<dbReference type="Pfam" id="PF00501">
    <property type="entry name" value="AMP-binding"/>
    <property type="match status" value="1"/>
</dbReference>
<dbReference type="Gene3D" id="2.30.38.10">
    <property type="entry name" value="Luciferase, Domain 3"/>
    <property type="match status" value="1"/>
</dbReference>
<sequence length="405" mass="43372">VIAQVLKNGAPGHLLNGYGPTEATTFSATHEIKAVGEGSIPIGKPLANTRLYVLDARQQPVPLGVTGELYIGGDGVALGYLNRADLTEQVFVADPFSTDPAARLYRTGDLACWLADGTVEYRGRNDQQVKIRGFRIEIGEIEARLAQCAGVKESVVLARQDADGGPKQLVGYVTALPGASLSVQALRRELSASLADYMVPVAFVVLDSLPLTNNGKLDRRALPAPNAQAYASRDYEAPVGPIESVLATLWAEVLKVERVGRHDHFFELGGHSLLAVKLIEKMRQGGLSADVRVLFSQPTLAALAAAVGNSTEIRVPANLIEPGCTHITPEMLPLLEISEASLERVLAAVPGGAANVQDIYPLAPLQEGILYHHLSAEAGDPYVLQSQYAFDSRERLEDFVQALQS</sequence>
<dbReference type="InterPro" id="IPR023213">
    <property type="entry name" value="CAT-like_dom_sf"/>
</dbReference>
<proteinExistence type="inferred from homology"/>
<dbReference type="InterPro" id="IPR006162">
    <property type="entry name" value="Ppantetheine_attach_site"/>
</dbReference>
<dbReference type="Gene3D" id="3.40.50.980">
    <property type="match status" value="1"/>
</dbReference>
<name>A0A3M4VM10_PSECI</name>
<comment type="similarity">
    <text evidence="2">Belongs to the ATP-dependent AMP-binding enzyme family.</text>
</comment>
<evidence type="ECO:0000256" key="3">
    <source>
        <dbReference type="ARBA" id="ARBA00022450"/>
    </source>
</evidence>
<dbReference type="InterPro" id="IPR020806">
    <property type="entry name" value="PKS_PP-bd"/>
</dbReference>
<dbReference type="PROSITE" id="PS00012">
    <property type="entry name" value="PHOSPHOPANTETHEINE"/>
    <property type="match status" value="1"/>
</dbReference>
<dbReference type="PANTHER" id="PTHR45527:SF1">
    <property type="entry name" value="FATTY ACID SYNTHASE"/>
    <property type="match status" value="1"/>
</dbReference>
<dbReference type="SMART" id="SM00823">
    <property type="entry name" value="PKS_PP"/>
    <property type="match status" value="1"/>
</dbReference>
<organism evidence="6 7">
    <name type="scientific">Pseudomonas cichorii</name>
    <dbReference type="NCBI Taxonomy" id="36746"/>
    <lineage>
        <taxon>Bacteria</taxon>
        <taxon>Pseudomonadati</taxon>
        <taxon>Pseudomonadota</taxon>
        <taxon>Gammaproteobacteria</taxon>
        <taxon>Pseudomonadales</taxon>
        <taxon>Pseudomonadaceae</taxon>
        <taxon>Pseudomonas</taxon>
    </lineage>
</organism>
<evidence type="ECO:0000256" key="1">
    <source>
        <dbReference type="ARBA" id="ARBA00001957"/>
    </source>
</evidence>
<reference evidence="6 7" key="1">
    <citation type="submission" date="2018-08" db="EMBL/GenBank/DDBJ databases">
        <title>Recombination of ecologically and evolutionarily significant loci maintains genetic cohesion in the Pseudomonas syringae species complex.</title>
        <authorList>
            <person name="Dillon M."/>
            <person name="Thakur S."/>
            <person name="Almeida R.N.D."/>
            <person name="Weir B.S."/>
            <person name="Guttman D.S."/>
        </authorList>
    </citation>
    <scope>NUCLEOTIDE SEQUENCE [LARGE SCALE GENOMIC DNA]</scope>
    <source>
        <strain evidence="6 7">ICMP 6917</strain>
    </source>
</reference>
<dbReference type="SUPFAM" id="SSF56801">
    <property type="entry name" value="Acetyl-CoA synthetase-like"/>
    <property type="match status" value="1"/>
</dbReference>
<dbReference type="FunFam" id="1.10.1200.10:FF:000005">
    <property type="entry name" value="Nonribosomal peptide synthetase 1"/>
    <property type="match status" value="1"/>
</dbReference>
<dbReference type="Gene3D" id="3.30.300.30">
    <property type="match status" value="1"/>
</dbReference>
<feature type="non-terminal residue" evidence="6">
    <location>
        <position position="405"/>
    </location>
</feature>
<dbReference type="GO" id="GO:0044550">
    <property type="term" value="P:secondary metabolite biosynthetic process"/>
    <property type="evidence" value="ECO:0007669"/>
    <property type="project" value="TreeGrafter"/>
</dbReference>
<dbReference type="GO" id="GO:0031177">
    <property type="term" value="F:phosphopantetheine binding"/>
    <property type="evidence" value="ECO:0007669"/>
    <property type="project" value="InterPro"/>
</dbReference>
<evidence type="ECO:0000256" key="4">
    <source>
        <dbReference type="ARBA" id="ARBA00022553"/>
    </source>
</evidence>
<dbReference type="FunFam" id="3.30.300.30:FF:000010">
    <property type="entry name" value="Enterobactin synthetase component F"/>
    <property type="match status" value="1"/>
</dbReference>
<evidence type="ECO:0000256" key="2">
    <source>
        <dbReference type="ARBA" id="ARBA00006432"/>
    </source>
</evidence>
<dbReference type="Gene3D" id="1.10.1200.10">
    <property type="entry name" value="ACP-like"/>
    <property type="match status" value="1"/>
</dbReference>
<feature type="non-terminal residue" evidence="6">
    <location>
        <position position="1"/>
    </location>
</feature>
<dbReference type="Gene3D" id="3.30.559.10">
    <property type="entry name" value="Chloramphenicol acetyltransferase-like domain"/>
    <property type="match status" value="1"/>
</dbReference>
<dbReference type="Proteomes" id="UP000278332">
    <property type="component" value="Unassembled WGS sequence"/>
</dbReference>
<dbReference type="SUPFAM" id="SSF47336">
    <property type="entry name" value="ACP-like"/>
    <property type="match status" value="1"/>
</dbReference>
<gene>
    <name evidence="6" type="ORF">ALP84_04446</name>
</gene>
<dbReference type="RefSeq" id="WP_147471874.1">
    <property type="nucleotide sequence ID" value="NZ_RBRY01000139.1"/>
</dbReference>
<dbReference type="FunFam" id="2.30.38.10:FF:000001">
    <property type="entry name" value="Non-ribosomal peptide synthetase PvdI"/>
    <property type="match status" value="1"/>
</dbReference>
<comment type="cofactor">
    <cofactor evidence="1">
        <name>pantetheine 4'-phosphate</name>
        <dbReference type="ChEBI" id="CHEBI:47942"/>
    </cofactor>
</comment>
<protein>
    <submittedName>
        <fullName evidence="6">Amino acid adenylation</fullName>
    </submittedName>
</protein>
<dbReference type="InterPro" id="IPR036736">
    <property type="entry name" value="ACP-like_sf"/>
</dbReference>
<evidence type="ECO:0000313" key="7">
    <source>
        <dbReference type="Proteomes" id="UP000278332"/>
    </source>
</evidence>
<dbReference type="PROSITE" id="PS50075">
    <property type="entry name" value="CARRIER"/>
    <property type="match status" value="1"/>
</dbReference>